<name>X0S7R3_9ZZZZ</name>
<accession>X0S7R3</accession>
<dbReference type="AlphaFoldDB" id="X0S7R3"/>
<protein>
    <submittedName>
        <fullName evidence="1">Uncharacterized protein</fullName>
    </submittedName>
</protein>
<proteinExistence type="predicted"/>
<organism evidence="1">
    <name type="scientific">marine sediment metagenome</name>
    <dbReference type="NCBI Taxonomy" id="412755"/>
    <lineage>
        <taxon>unclassified sequences</taxon>
        <taxon>metagenomes</taxon>
        <taxon>ecological metagenomes</taxon>
    </lineage>
</organism>
<evidence type="ECO:0000313" key="1">
    <source>
        <dbReference type="EMBL" id="GAF77034.1"/>
    </source>
</evidence>
<sequence>MPEDFYQKVAEGRKDGYKAINKFGFNGVIASGVTADIWSHGQTGGVLIWVAPTAARTHTIASTDADDTSGGNGARTVKVYGLTSWDLTETSETVTMNTASPPVTTNSYVIIHRMKVITSGGAVAAGVNQGVITATATGDATVTAQIEIGEGQTEMAIYGIPSIETLYIGEMGLTMNKAGGAAGLIDVDLHVNQEPDSQLKSFIHKHHIGLITVGTSAITVPFHPPKAIAGPAIIKMQATSSASSLSVSGWFNGVVKTN</sequence>
<comment type="caution">
    <text evidence="1">The sequence shown here is derived from an EMBL/GenBank/DDBJ whole genome shotgun (WGS) entry which is preliminary data.</text>
</comment>
<gene>
    <name evidence="1" type="ORF">S01H1_08514</name>
</gene>
<dbReference type="EMBL" id="BARS01004364">
    <property type="protein sequence ID" value="GAF77034.1"/>
    <property type="molecule type" value="Genomic_DNA"/>
</dbReference>
<reference evidence="1" key="1">
    <citation type="journal article" date="2014" name="Front. Microbiol.">
        <title>High frequency of phylogenetically diverse reductive dehalogenase-homologous genes in deep subseafloor sedimentary metagenomes.</title>
        <authorList>
            <person name="Kawai M."/>
            <person name="Futagami T."/>
            <person name="Toyoda A."/>
            <person name="Takaki Y."/>
            <person name="Nishi S."/>
            <person name="Hori S."/>
            <person name="Arai W."/>
            <person name="Tsubouchi T."/>
            <person name="Morono Y."/>
            <person name="Uchiyama I."/>
            <person name="Ito T."/>
            <person name="Fujiyama A."/>
            <person name="Inagaki F."/>
            <person name="Takami H."/>
        </authorList>
    </citation>
    <scope>NUCLEOTIDE SEQUENCE</scope>
    <source>
        <strain evidence="1">Expedition CK06-06</strain>
    </source>
</reference>